<dbReference type="OrthoDB" id="9785372at2"/>
<dbReference type="InterPro" id="IPR016040">
    <property type="entry name" value="NAD(P)-bd_dom"/>
</dbReference>
<dbReference type="KEGG" id="pseg:D3H65_26775"/>
<gene>
    <name evidence="2" type="ORF">D3H65_26775</name>
</gene>
<dbReference type="EMBL" id="CP032157">
    <property type="protein sequence ID" value="AXY77365.1"/>
    <property type="molecule type" value="Genomic_DNA"/>
</dbReference>
<evidence type="ECO:0000313" key="3">
    <source>
        <dbReference type="Proteomes" id="UP000263900"/>
    </source>
</evidence>
<evidence type="ECO:0000313" key="2">
    <source>
        <dbReference type="EMBL" id="AXY77365.1"/>
    </source>
</evidence>
<dbReference type="SUPFAM" id="SSF51735">
    <property type="entry name" value="NAD(P)-binding Rossmann-fold domains"/>
    <property type="match status" value="1"/>
</dbReference>
<dbReference type="Proteomes" id="UP000263900">
    <property type="component" value="Chromosome"/>
</dbReference>
<keyword evidence="3" id="KW-1185">Reference proteome</keyword>
<evidence type="ECO:0000259" key="1">
    <source>
        <dbReference type="Pfam" id="PF13460"/>
    </source>
</evidence>
<dbReference type="GO" id="GO:0016646">
    <property type="term" value="F:oxidoreductase activity, acting on the CH-NH group of donors, NAD or NADP as acceptor"/>
    <property type="evidence" value="ECO:0007669"/>
    <property type="project" value="TreeGrafter"/>
</dbReference>
<reference evidence="2 3" key="1">
    <citation type="submission" date="2018-09" db="EMBL/GenBank/DDBJ databases">
        <title>Genome sequencing of strain 6GH32-13.</title>
        <authorList>
            <person name="Weon H.-Y."/>
            <person name="Heo J."/>
            <person name="Kwon S.-W."/>
        </authorList>
    </citation>
    <scope>NUCLEOTIDE SEQUENCE [LARGE SCALE GENOMIC DNA]</scope>
    <source>
        <strain evidence="2 3">5GH32-13</strain>
    </source>
</reference>
<dbReference type="RefSeq" id="WP_119053241.1">
    <property type="nucleotide sequence ID" value="NZ_CP032157.1"/>
</dbReference>
<dbReference type="CDD" id="cd05244">
    <property type="entry name" value="BVR-B_like_SDR_a"/>
    <property type="match status" value="1"/>
</dbReference>
<dbReference type="PANTHER" id="PTHR43355">
    <property type="entry name" value="FLAVIN REDUCTASE (NADPH)"/>
    <property type="match status" value="1"/>
</dbReference>
<accession>A0A3B7N047</accession>
<protein>
    <submittedName>
        <fullName evidence="2">NAD-dependent epimerase/dehydratase family protein</fullName>
    </submittedName>
</protein>
<feature type="domain" description="NAD(P)-binding" evidence="1">
    <location>
        <begin position="10"/>
        <end position="203"/>
    </location>
</feature>
<dbReference type="AlphaFoldDB" id="A0A3B7N047"/>
<name>A0A3B7N047_9BACT</name>
<organism evidence="2 3">
    <name type="scientific">Paraflavitalea soli</name>
    <dbReference type="NCBI Taxonomy" id="2315862"/>
    <lineage>
        <taxon>Bacteria</taxon>
        <taxon>Pseudomonadati</taxon>
        <taxon>Bacteroidota</taxon>
        <taxon>Chitinophagia</taxon>
        <taxon>Chitinophagales</taxon>
        <taxon>Chitinophagaceae</taxon>
        <taxon>Paraflavitalea</taxon>
    </lineage>
</organism>
<dbReference type="Pfam" id="PF13460">
    <property type="entry name" value="NAD_binding_10"/>
    <property type="match status" value="1"/>
</dbReference>
<sequence length="217" mass="23668">MHILKIALVGATGFIGSAILQEALSRGHTVTAMARDPGKIIIQHNKLHILPIDVLDTVALTTVLIDHDVIISAWNPGWGTANLYEQLLEGSISIQRAAKRAAVPRLLVVGHAGSLYIGPSLQWVDAPEYPASWRPASAASRDYLNLLQQESQLDWTYITPPLDLVPGTRTGQYNIGTHSPVYNAHGKSTISVQDLAVAVLDEAESPRHSRRRFTVAY</sequence>
<dbReference type="PANTHER" id="PTHR43355:SF2">
    <property type="entry name" value="FLAVIN REDUCTASE (NADPH)"/>
    <property type="match status" value="1"/>
</dbReference>
<dbReference type="Gene3D" id="3.40.50.720">
    <property type="entry name" value="NAD(P)-binding Rossmann-like Domain"/>
    <property type="match status" value="1"/>
</dbReference>
<dbReference type="InterPro" id="IPR036291">
    <property type="entry name" value="NAD(P)-bd_dom_sf"/>
</dbReference>
<dbReference type="InterPro" id="IPR051606">
    <property type="entry name" value="Polyketide_Oxido-like"/>
</dbReference>
<proteinExistence type="predicted"/>